<dbReference type="SUPFAM" id="SSF51645">
    <property type="entry name" value="Malate synthase G"/>
    <property type="match status" value="1"/>
</dbReference>
<evidence type="ECO:0000256" key="7">
    <source>
        <dbReference type="PIRSR" id="PIRSR601465-50"/>
    </source>
</evidence>
<dbReference type="EC" id="2.3.3.9" evidence="2"/>
<evidence type="ECO:0000313" key="11">
    <source>
        <dbReference type="Proteomes" id="UP000648239"/>
    </source>
</evidence>
<dbReference type="EMBL" id="JACXWD010000016">
    <property type="protein sequence ID" value="MBD3867827.1"/>
    <property type="molecule type" value="Genomic_DNA"/>
</dbReference>
<gene>
    <name evidence="10" type="ORF">IFK94_06870</name>
</gene>
<dbReference type="InterPro" id="IPR044856">
    <property type="entry name" value="Malate_synth_C_sf"/>
</dbReference>
<reference evidence="10 11" key="1">
    <citation type="submission" date="2020-08" db="EMBL/GenBank/DDBJ databases">
        <title>Acidobacteriota in marine sediments use diverse sulfur dissimilation pathways.</title>
        <authorList>
            <person name="Wasmund K."/>
        </authorList>
    </citation>
    <scope>NUCLEOTIDE SEQUENCE [LARGE SCALE GENOMIC DNA]</scope>
    <source>
        <strain evidence="10">MAG AM4</strain>
    </source>
</reference>
<dbReference type="InterPro" id="IPR011076">
    <property type="entry name" value="Malate_synth_sf"/>
</dbReference>
<dbReference type="InterPro" id="IPR048355">
    <property type="entry name" value="MS_C"/>
</dbReference>
<dbReference type="Gene3D" id="3.20.20.360">
    <property type="entry name" value="Malate synthase, domain 3"/>
    <property type="match status" value="1"/>
</dbReference>
<evidence type="ECO:0000256" key="5">
    <source>
        <dbReference type="ARBA" id="ARBA00022679"/>
    </source>
</evidence>
<sequence length="627" mass="69515">MSFALTTRDRVLKDYQDIFTPEVLAALSALAPLNLERRGLMAARLERRKNRAESSQRIDFLDREALILGTAIRVQDARDGNFDGADIPDDLQRQWIQGTGPATKPRSSTASGLRNVAYALLSGADGWMFDGEDALGQVDTMSLDNHRNLKLAIARDPVFLEVAGQVAGEMNAWSEAFFGRAIVEDWRTQLEFTTRIFRARGLHLDDRHVREADGSGFSASIVDLALYVVNNHGPLQAAGSSIVLYLPKIQTAGEAALWNKMITLLEEHLGLPCGAVKVYVLVEQIEASFQLMEIRAALGRHFVGYNTGRWDYINSVADALAWDPGFVNPNIDAIGMTYAYMRHYEDRVRRAVNTPDRNGNCALWQGGMEPNIPVGSAAGVKSGMQKATAGAQREQREGASGKWVAHWKMVHIVRPVWEKIGEDNQLGRRFEPLTYGPDEAAGLMLLEDAPRTIRGARDLLSVALQYGNAFLRGFQAAALKPADFFGDDDVLYLMEDMATGEIRVSILWEWLHKSAPFTAADTETGVSAGDLFTGDLFERLLDEEYAKLKIADSRDVHDDSKATTLPIARAILSALVASEVKAPWYIDLLNVNLNLDDLAEAERRITDYFAAFSKDGTRITENLDFEE</sequence>
<keyword evidence="3" id="KW-0329">Glyoxylate bypass</keyword>
<dbReference type="InterPro" id="IPR001465">
    <property type="entry name" value="Malate_synthase_TIM"/>
</dbReference>
<evidence type="ECO:0000259" key="9">
    <source>
        <dbReference type="Pfam" id="PF20659"/>
    </source>
</evidence>
<evidence type="ECO:0000256" key="2">
    <source>
        <dbReference type="ARBA" id="ARBA00012636"/>
    </source>
</evidence>
<accession>A0A8J7CCR2</accession>
<comment type="caution">
    <text evidence="10">The sequence shown here is derived from an EMBL/GenBank/DDBJ whole genome shotgun (WGS) entry which is preliminary data.</text>
</comment>
<dbReference type="PANTHER" id="PTHR42902:SF1">
    <property type="entry name" value="MALATE SYNTHASE 1-RELATED"/>
    <property type="match status" value="1"/>
</dbReference>
<protein>
    <recommendedName>
        <fullName evidence="2">malate synthase</fullName>
        <ecNumber evidence="2">2.3.3.9</ecNumber>
    </recommendedName>
</protein>
<evidence type="ECO:0000256" key="4">
    <source>
        <dbReference type="ARBA" id="ARBA00022532"/>
    </source>
</evidence>
<proteinExistence type="inferred from homology"/>
<dbReference type="InterPro" id="IPR046363">
    <property type="entry name" value="MS_N_TIM-barrel_dom"/>
</dbReference>
<evidence type="ECO:0000259" key="8">
    <source>
        <dbReference type="Pfam" id="PF01274"/>
    </source>
</evidence>
<name>A0A8J7CCR2_9BACT</name>
<evidence type="ECO:0000313" key="10">
    <source>
        <dbReference type="EMBL" id="MBD3867827.1"/>
    </source>
</evidence>
<dbReference type="GO" id="GO:0005737">
    <property type="term" value="C:cytoplasm"/>
    <property type="evidence" value="ECO:0007669"/>
    <property type="project" value="TreeGrafter"/>
</dbReference>
<evidence type="ECO:0000256" key="6">
    <source>
        <dbReference type="ARBA" id="ARBA00047918"/>
    </source>
</evidence>
<dbReference type="Pfam" id="PF01274">
    <property type="entry name" value="MS_TIM-barrel"/>
    <property type="match status" value="1"/>
</dbReference>
<dbReference type="Pfam" id="PF20659">
    <property type="entry name" value="MS_C"/>
    <property type="match status" value="1"/>
</dbReference>
<dbReference type="Proteomes" id="UP000648239">
    <property type="component" value="Unassembled WGS sequence"/>
</dbReference>
<feature type="domain" description="Malate synthase TIM barrel" evidence="8">
    <location>
        <begin position="196"/>
        <end position="426"/>
    </location>
</feature>
<dbReference type="Gene3D" id="1.20.1220.12">
    <property type="entry name" value="Malate synthase, domain III"/>
    <property type="match status" value="1"/>
</dbReference>
<organism evidence="10 11">
    <name type="scientific">Candidatus Polarisedimenticola svalbardensis</name>
    <dbReference type="NCBI Taxonomy" id="2886004"/>
    <lineage>
        <taxon>Bacteria</taxon>
        <taxon>Pseudomonadati</taxon>
        <taxon>Acidobacteriota</taxon>
        <taxon>Candidatus Polarisedimenticolia</taxon>
        <taxon>Candidatus Polarisedimenticolales</taxon>
        <taxon>Candidatus Polarisedimenticolaceae</taxon>
        <taxon>Candidatus Polarisedimenticola</taxon>
    </lineage>
</organism>
<dbReference type="InterPro" id="IPR006252">
    <property type="entry name" value="Malate_synthA"/>
</dbReference>
<evidence type="ECO:0000256" key="3">
    <source>
        <dbReference type="ARBA" id="ARBA00022435"/>
    </source>
</evidence>
<dbReference type="GO" id="GO:0006099">
    <property type="term" value="P:tricarboxylic acid cycle"/>
    <property type="evidence" value="ECO:0007669"/>
    <property type="project" value="UniProtKB-KW"/>
</dbReference>
<feature type="domain" description="Malate synthase C-terminal" evidence="9">
    <location>
        <begin position="454"/>
        <end position="552"/>
    </location>
</feature>
<feature type="active site" description="Proton acceptor" evidence="7">
    <location>
        <position position="198"/>
    </location>
</feature>
<dbReference type="PANTHER" id="PTHR42902">
    <property type="entry name" value="MALATE SYNTHASE"/>
    <property type="match status" value="1"/>
</dbReference>
<keyword evidence="4" id="KW-0816">Tricarboxylic acid cycle</keyword>
<comment type="catalytic activity">
    <reaction evidence="6">
        <text>glyoxylate + acetyl-CoA + H2O = (S)-malate + CoA + H(+)</text>
        <dbReference type="Rhea" id="RHEA:18181"/>
        <dbReference type="ChEBI" id="CHEBI:15377"/>
        <dbReference type="ChEBI" id="CHEBI:15378"/>
        <dbReference type="ChEBI" id="CHEBI:15589"/>
        <dbReference type="ChEBI" id="CHEBI:36655"/>
        <dbReference type="ChEBI" id="CHEBI:57287"/>
        <dbReference type="ChEBI" id="CHEBI:57288"/>
        <dbReference type="EC" id="2.3.3.9"/>
    </reaction>
</comment>
<dbReference type="GO" id="GO:0004474">
    <property type="term" value="F:malate synthase activity"/>
    <property type="evidence" value="ECO:0007669"/>
    <property type="project" value="UniProtKB-EC"/>
</dbReference>
<dbReference type="GO" id="GO:0006097">
    <property type="term" value="P:glyoxylate cycle"/>
    <property type="evidence" value="ECO:0007669"/>
    <property type="project" value="UniProtKB-KW"/>
</dbReference>
<keyword evidence="5" id="KW-0808">Transferase</keyword>
<comment type="similarity">
    <text evidence="1">Belongs to the malate synthase family.</text>
</comment>
<dbReference type="AlphaFoldDB" id="A0A8J7CCR2"/>
<evidence type="ECO:0000256" key="1">
    <source>
        <dbReference type="ARBA" id="ARBA00006394"/>
    </source>
</evidence>
<feature type="active site" description="Proton donor" evidence="7">
    <location>
        <position position="496"/>
    </location>
</feature>